<dbReference type="Proteomes" id="UP000092460">
    <property type="component" value="Unassembled WGS sequence"/>
</dbReference>
<protein>
    <submittedName>
        <fullName evidence="1">Uncharacterized protein</fullName>
    </submittedName>
</protein>
<sequence>MPNSLVDVCKTITQFTSKYIDTVAVKPTHNNNNGDEENNAVINSFYLSFDFAELFISTSCGLRHNCGNKKTFPLLRDILTFGIARIRSDERVTPPSLVPVSSPYCSAIEKLSLADVVSRIYSRNTTPEYISPPTAVTIQSLPHTGISSILGAVNFITIVINIRATVGIDVDNRAYFTSATIVYDFANVSDLNGQLRSVQCNLPLHRNDN</sequence>
<dbReference type="EMBL" id="JXJN01022811">
    <property type="status" value="NOT_ANNOTATED_CDS"/>
    <property type="molecule type" value="Genomic_DNA"/>
</dbReference>
<dbReference type="EMBL" id="JXJN01022810">
    <property type="status" value="NOT_ANNOTATED_CDS"/>
    <property type="molecule type" value="Genomic_DNA"/>
</dbReference>
<dbReference type="AlphaFoldDB" id="A0A1B0BYT3"/>
<dbReference type="VEuPathDB" id="VectorBase:GPPI044523"/>
<evidence type="ECO:0000313" key="2">
    <source>
        <dbReference type="Proteomes" id="UP000092460"/>
    </source>
</evidence>
<dbReference type="EMBL" id="JXJN01022809">
    <property type="status" value="NOT_ANNOTATED_CDS"/>
    <property type="molecule type" value="Genomic_DNA"/>
</dbReference>
<dbReference type="SUPFAM" id="SSF81442">
    <property type="entry name" value="Cytochrome c oxidase subunit I-like"/>
    <property type="match status" value="1"/>
</dbReference>
<evidence type="ECO:0000313" key="1">
    <source>
        <dbReference type="EnsemblMetazoa" id="GPPI044523-PA"/>
    </source>
</evidence>
<accession>A0A1B0BYT3</accession>
<dbReference type="EnsemblMetazoa" id="GPPI044523-RA">
    <property type="protein sequence ID" value="GPPI044523-PA"/>
    <property type="gene ID" value="GPPI044523"/>
</dbReference>
<keyword evidence="2" id="KW-1185">Reference proteome</keyword>
<dbReference type="InterPro" id="IPR036927">
    <property type="entry name" value="Cyt_c_oxase-like_su1_sf"/>
</dbReference>
<reference evidence="2" key="1">
    <citation type="submission" date="2015-01" db="EMBL/GenBank/DDBJ databases">
        <authorList>
            <person name="Aksoy S."/>
            <person name="Warren W."/>
            <person name="Wilson R.K."/>
        </authorList>
    </citation>
    <scope>NUCLEOTIDE SEQUENCE [LARGE SCALE GENOMIC DNA]</scope>
    <source>
        <strain evidence="2">IAEA</strain>
    </source>
</reference>
<organism evidence="1 2">
    <name type="scientific">Glossina palpalis gambiensis</name>
    <dbReference type="NCBI Taxonomy" id="67801"/>
    <lineage>
        <taxon>Eukaryota</taxon>
        <taxon>Metazoa</taxon>
        <taxon>Ecdysozoa</taxon>
        <taxon>Arthropoda</taxon>
        <taxon>Hexapoda</taxon>
        <taxon>Insecta</taxon>
        <taxon>Pterygota</taxon>
        <taxon>Neoptera</taxon>
        <taxon>Endopterygota</taxon>
        <taxon>Diptera</taxon>
        <taxon>Brachycera</taxon>
        <taxon>Muscomorpha</taxon>
        <taxon>Hippoboscoidea</taxon>
        <taxon>Glossinidae</taxon>
        <taxon>Glossina</taxon>
    </lineage>
</organism>
<name>A0A1B0BYT3_9MUSC</name>
<proteinExistence type="predicted"/>
<reference evidence="1" key="2">
    <citation type="submission" date="2020-05" db="UniProtKB">
        <authorList>
            <consortium name="EnsemblMetazoa"/>
        </authorList>
    </citation>
    <scope>IDENTIFICATION</scope>
    <source>
        <strain evidence="1">IAEA</strain>
    </source>
</reference>